<dbReference type="EMBL" id="CP022540">
    <property type="protein sequence ID" value="ASP19902.1"/>
    <property type="molecule type" value="Genomic_DNA"/>
</dbReference>
<name>A0A222E191_9RHOB</name>
<dbReference type="KEGG" id="aht:ANTHELSMS3_01188"/>
<organism evidence="1 2">
    <name type="scientific">Antarctobacter heliothermus</name>
    <dbReference type="NCBI Taxonomy" id="74033"/>
    <lineage>
        <taxon>Bacteria</taxon>
        <taxon>Pseudomonadati</taxon>
        <taxon>Pseudomonadota</taxon>
        <taxon>Alphaproteobacteria</taxon>
        <taxon>Rhodobacterales</taxon>
        <taxon>Roseobacteraceae</taxon>
        <taxon>Antarctobacter</taxon>
    </lineage>
</organism>
<sequence length="71" mass="8282">MFPWNVSFLVVRSQTFDSVRDRKECVLLCRYGVLDRILNSSARSPQIDENWIVWDVCCLRFLIGASCRLLA</sequence>
<keyword evidence="2" id="KW-1185">Reference proteome</keyword>
<accession>A0A222E191</accession>
<evidence type="ECO:0000313" key="1">
    <source>
        <dbReference type="EMBL" id="ASP19902.1"/>
    </source>
</evidence>
<protein>
    <submittedName>
        <fullName evidence="1">Uncharacterized protein</fullName>
    </submittedName>
</protein>
<dbReference type="AlphaFoldDB" id="A0A222E191"/>
<gene>
    <name evidence="1" type="ORF">ANTHELSMS3_01188</name>
</gene>
<dbReference type="Proteomes" id="UP000203589">
    <property type="component" value="Chromosome"/>
</dbReference>
<evidence type="ECO:0000313" key="2">
    <source>
        <dbReference type="Proteomes" id="UP000203589"/>
    </source>
</evidence>
<proteinExistence type="predicted"/>
<reference evidence="1 2" key="1">
    <citation type="submission" date="2017-07" db="EMBL/GenBank/DDBJ databases">
        <title>Genome Sequence of Antarctobacter heliothermus Strain SMS3 Isolated from a culture of the Diatom Skeletonema marinoi.</title>
        <authorList>
            <person name="Topel M."/>
            <person name="Pinder M.I.M."/>
            <person name="Johansson O.N."/>
            <person name="Kourtchenko O."/>
            <person name="Godhe A."/>
            <person name="Clarke A.K."/>
        </authorList>
    </citation>
    <scope>NUCLEOTIDE SEQUENCE [LARGE SCALE GENOMIC DNA]</scope>
    <source>
        <strain evidence="1 2">SMS3</strain>
    </source>
</reference>